<gene>
    <name evidence="3" type="ORF">EFK50_19155</name>
</gene>
<evidence type="ECO:0000256" key="1">
    <source>
        <dbReference type="SAM" id="MobiDB-lite"/>
    </source>
</evidence>
<name>A0A3N0CAG2_9ACTN</name>
<dbReference type="RefSeq" id="WP_123229199.1">
    <property type="nucleotide sequence ID" value="NZ_RJSE01000009.1"/>
</dbReference>
<reference evidence="3 4" key="1">
    <citation type="submission" date="2018-11" db="EMBL/GenBank/DDBJ databases">
        <authorList>
            <person name="Li F."/>
        </authorList>
    </citation>
    <scope>NUCLEOTIDE SEQUENCE [LARGE SCALE GENOMIC DNA]</scope>
    <source>
        <strain evidence="3 4">Gsoil 097</strain>
    </source>
</reference>
<organism evidence="3 4">
    <name type="scientific">Nocardioides marmoriginsengisoli</name>
    <dbReference type="NCBI Taxonomy" id="661483"/>
    <lineage>
        <taxon>Bacteria</taxon>
        <taxon>Bacillati</taxon>
        <taxon>Actinomycetota</taxon>
        <taxon>Actinomycetes</taxon>
        <taxon>Propionibacteriales</taxon>
        <taxon>Nocardioidaceae</taxon>
        <taxon>Nocardioides</taxon>
    </lineage>
</organism>
<dbReference type="PROSITE" id="PS51257">
    <property type="entry name" value="PROKAR_LIPOPROTEIN"/>
    <property type="match status" value="1"/>
</dbReference>
<feature type="signal peptide" evidence="2">
    <location>
        <begin position="1"/>
        <end position="18"/>
    </location>
</feature>
<evidence type="ECO:0000313" key="4">
    <source>
        <dbReference type="Proteomes" id="UP000267128"/>
    </source>
</evidence>
<evidence type="ECO:0000256" key="2">
    <source>
        <dbReference type="SAM" id="SignalP"/>
    </source>
</evidence>
<accession>A0A3N0CAG2</accession>
<keyword evidence="2" id="KW-0732">Signal</keyword>
<evidence type="ECO:0000313" key="3">
    <source>
        <dbReference type="EMBL" id="RNL60447.1"/>
    </source>
</evidence>
<dbReference type="EMBL" id="RJSE01000009">
    <property type="protein sequence ID" value="RNL60447.1"/>
    <property type="molecule type" value="Genomic_DNA"/>
</dbReference>
<protein>
    <recommendedName>
        <fullName evidence="5">Lipoprotein</fullName>
    </recommendedName>
</protein>
<keyword evidence="4" id="KW-1185">Reference proteome</keyword>
<dbReference type="OrthoDB" id="5194639at2"/>
<comment type="caution">
    <text evidence="3">The sequence shown here is derived from an EMBL/GenBank/DDBJ whole genome shotgun (WGS) entry which is preliminary data.</text>
</comment>
<proteinExistence type="predicted"/>
<feature type="chain" id="PRO_5038622447" description="Lipoprotein" evidence="2">
    <location>
        <begin position="19"/>
        <end position="222"/>
    </location>
</feature>
<sequence length="222" mass="22468">MKNLLGVSVLAASLFLGACGSDDPAAEPDPGSTTAPTTPASTGPSSGPSTGSSTDPAPSDGASPTGDGDLDCLIAGSPWRVSTTDLASQFAGVMRGINVTSTRIAGNQTLTVGADLRATFADNTTTTVKVAMGNGLTMVMVQKHRGQSSGRLRASTGKLVGYGWTGRIRGNTKVTINGRAAEAPFSMPAGSIGDHPMTYDCSGATMNLSVEGSPFQYLFKSS</sequence>
<evidence type="ECO:0008006" key="5">
    <source>
        <dbReference type="Google" id="ProtNLM"/>
    </source>
</evidence>
<dbReference type="Proteomes" id="UP000267128">
    <property type="component" value="Unassembled WGS sequence"/>
</dbReference>
<dbReference type="AlphaFoldDB" id="A0A3N0CAG2"/>
<feature type="region of interest" description="Disordered" evidence="1">
    <location>
        <begin position="19"/>
        <end position="70"/>
    </location>
</feature>
<feature type="compositionally biased region" description="Low complexity" evidence="1">
    <location>
        <begin position="28"/>
        <end position="60"/>
    </location>
</feature>